<feature type="domain" description="Aminoacyl-transfer RNA synthetases class-II family profile" evidence="6">
    <location>
        <begin position="1"/>
        <end position="323"/>
    </location>
</feature>
<keyword evidence="5" id="KW-0030">Aminoacyl-tRNA synthetase</keyword>
<keyword evidence="1" id="KW-0436">Ligase</keyword>
<evidence type="ECO:0000256" key="5">
    <source>
        <dbReference type="ARBA" id="ARBA00023146"/>
    </source>
</evidence>
<dbReference type="InterPro" id="IPR045864">
    <property type="entry name" value="aa-tRNA-synth_II/BPL/LPL"/>
</dbReference>
<dbReference type="EMBL" id="MHKL01000018">
    <property type="protein sequence ID" value="OGY89433.1"/>
    <property type="molecule type" value="Genomic_DNA"/>
</dbReference>
<dbReference type="Proteomes" id="UP000178849">
    <property type="component" value="Unassembled WGS sequence"/>
</dbReference>
<sequence>MQKNVLLIAEIIKAGRASLERRGFIEVVTPRVVRATGACENVNTLFEVSVSKDFKWFGSSSYLAQTGQLYLEALVPAYQKVYCSGPSFRAEATVDARHLVEFMMMEIEFAGGFDQLLKEIEAFIFDIAKTLVNVSKNRDLGLGEENLKRLASCPEVFTKLTYDEAIAKLQELGEQIVWGDDINSAREKILVEHYGDQPLFITRYPDPMVDHGKEIEVEKFFNMLPDAEHPGRVLSSDLILPFAGEAVGSAARVHLADEMVRRLENSKMFKRLKEMGGGLNDFSWYIDRLKEGSVPHAGCGFGMSRITQWIMGTADIREAVTFPSNKGGII</sequence>
<keyword evidence="4" id="KW-0648">Protein biosynthesis</keyword>
<protein>
    <recommendedName>
        <fullName evidence="6">Aminoacyl-transfer RNA synthetases class-II family profile domain-containing protein</fullName>
    </recommendedName>
</protein>
<evidence type="ECO:0000313" key="8">
    <source>
        <dbReference type="Proteomes" id="UP000178849"/>
    </source>
</evidence>
<accession>A0A1G2BJN5</accession>
<dbReference type="PANTHER" id="PTHR22594:SF34">
    <property type="entry name" value="ASPARAGINE--TRNA LIGASE, MITOCHONDRIAL-RELATED"/>
    <property type="match status" value="1"/>
</dbReference>
<dbReference type="Pfam" id="PF00152">
    <property type="entry name" value="tRNA-synt_2"/>
    <property type="match status" value="1"/>
</dbReference>
<dbReference type="STRING" id="1798550.A2927_03085"/>
<evidence type="ECO:0000259" key="6">
    <source>
        <dbReference type="PROSITE" id="PS50862"/>
    </source>
</evidence>
<dbReference type="SUPFAM" id="SSF55681">
    <property type="entry name" value="Class II aaRS and biotin synthetases"/>
    <property type="match status" value="1"/>
</dbReference>
<evidence type="ECO:0000256" key="3">
    <source>
        <dbReference type="ARBA" id="ARBA00022840"/>
    </source>
</evidence>
<comment type="caution">
    <text evidence="7">The sequence shown here is derived from an EMBL/GenBank/DDBJ whole genome shotgun (WGS) entry which is preliminary data.</text>
</comment>
<dbReference type="InterPro" id="IPR002312">
    <property type="entry name" value="Asp/Asn-tRNA-synth_IIb"/>
</dbReference>
<dbReference type="PRINTS" id="PR01042">
    <property type="entry name" value="TRNASYNTHASP"/>
</dbReference>
<keyword evidence="2" id="KW-0547">Nucleotide-binding</keyword>
<organism evidence="7 8">
    <name type="scientific">Candidatus Komeilibacteria bacterium RIFCSPLOWO2_01_FULL_45_10</name>
    <dbReference type="NCBI Taxonomy" id="1798550"/>
    <lineage>
        <taxon>Bacteria</taxon>
        <taxon>Candidatus Komeiliibacteriota</taxon>
    </lineage>
</organism>
<dbReference type="GO" id="GO:0005524">
    <property type="term" value="F:ATP binding"/>
    <property type="evidence" value="ECO:0007669"/>
    <property type="project" value="UniProtKB-KW"/>
</dbReference>
<dbReference type="GO" id="GO:0006421">
    <property type="term" value="P:asparaginyl-tRNA aminoacylation"/>
    <property type="evidence" value="ECO:0007669"/>
    <property type="project" value="TreeGrafter"/>
</dbReference>
<evidence type="ECO:0000256" key="1">
    <source>
        <dbReference type="ARBA" id="ARBA00022598"/>
    </source>
</evidence>
<name>A0A1G2BJN5_9BACT</name>
<gene>
    <name evidence="7" type="ORF">A2927_03085</name>
</gene>
<evidence type="ECO:0000313" key="7">
    <source>
        <dbReference type="EMBL" id="OGY89433.1"/>
    </source>
</evidence>
<evidence type="ECO:0000256" key="2">
    <source>
        <dbReference type="ARBA" id="ARBA00022741"/>
    </source>
</evidence>
<dbReference type="PROSITE" id="PS50862">
    <property type="entry name" value="AA_TRNA_LIGASE_II"/>
    <property type="match status" value="1"/>
</dbReference>
<dbReference type="PANTHER" id="PTHR22594">
    <property type="entry name" value="ASPARTYL/LYSYL-TRNA SYNTHETASE"/>
    <property type="match status" value="1"/>
</dbReference>
<proteinExistence type="predicted"/>
<dbReference type="AlphaFoldDB" id="A0A1G2BJN5"/>
<dbReference type="InterPro" id="IPR006195">
    <property type="entry name" value="aa-tRNA-synth_II"/>
</dbReference>
<keyword evidence="3" id="KW-0067">ATP-binding</keyword>
<reference evidence="7 8" key="1">
    <citation type="journal article" date="2016" name="Nat. Commun.">
        <title>Thousands of microbial genomes shed light on interconnected biogeochemical processes in an aquifer system.</title>
        <authorList>
            <person name="Anantharaman K."/>
            <person name="Brown C.T."/>
            <person name="Hug L.A."/>
            <person name="Sharon I."/>
            <person name="Castelle C.J."/>
            <person name="Probst A.J."/>
            <person name="Thomas B.C."/>
            <person name="Singh A."/>
            <person name="Wilkins M.J."/>
            <person name="Karaoz U."/>
            <person name="Brodie E.L."/>
            <person name="Williams K.H."/>
            <person name="Hubbard S.S."/>
            <person name="Banfield J.F."/>
        </authorList>
    </citation>
    <scope>NUCLEOTIDE SEQUENCE [LARGE SCALE GENOMIC DNA]</scope>
</reference>
<dbReference type="Gene3D" id="3.30.930.10">
    <property type="entry name" value="Bira Bifunctional Protein, Domain 2"/>
    <property type="match status" value="1"/>
</dbReference>
<evidence type="ECO:0000256" key="4">
    <source>
        <dbReference type="ARBA" id="ARBA00022917"/>
    </source>
</evidence>
<dbReference type="GO" id="GO:0004816">
    <property type="term" value="F:asparagine-tRNA ligase activity"/>
    <property type="evidence" value="ECO:0007669"/>
    <property type="project" value="TreeGrafter"/>
</dbReference>
<dbReference type="InterPro" id="IPR004364">
    <property type="entry name" value="Aa-tRNA-synt_II"/>
</dbReference>